<organism evidence="1 2">
    <name type="scientific">Serratia proteamaculans</name>
    <dbReference type="NCBI Taxonomy" id="28151"/>
    <lineage>
        <taxon>Bacteria</taxon>
        <taxon>Pseudomonadati</taxon>
        <taxon>Pseudomonadota</taxon>
        <taxon>Gammaproteobacteria</taxon>
        <taxon>Enterobacterales</taxon>
        <taxon>Yersiniaceae</taxon>
        <taxon>Serratia</taxon>
    </lineage>
</organism>
<dbReference type="RefSeq" id="WP_207977195.1">
    <property type="nucleotide sequence ID" value="NZ_CP068391.1"/>
</dbReference>
<dbReference type="AlphaFoldDB" id="A0A7U0N6B1"/>
<sequence>MAKYKNVGFKEFSRYISSLENGNNPCTMCGASSWRLSTSFETEIGGKSKILSHAIPFSTVVKSPNNNPGELMLNNARPVLLRECANCGQTWFFSHEIVLQKLNEESEGEDSPDAEQ</sequence>
<reference evidence="1 2" key="1">
    <citation type="submission" date="2021-01" db="EMBL/GenBank/DDBJ databases">
        <title>Chromosome sequence of Serratia proteamaculans strain 94 rif-r, isolated from spoiled beef.</title>
        <authorList>
            <person name="Zaytseva Y.V."/>
            <person name="Iablokov S.N."/>
            <person name="Klyukina A."/>
        </authorList>
    </citation>
    <scope>NUCLEOTIDE SEQUENCE [LARGE SCALE GENOMIC DNA]</scope>
    <source>
        <strain evidence="1 2">94 rif-r</strain>
    </source>
</reference>
<gene>
    <name evidence="1" type="ORF">JKX24_24765</name>
</gene>
<evidence type="ECO:0000313" key="1">
    <source>
        <dbReference type="EMBL" id="QQX53325.1"/>
    </source>
</evidence>
<dbReference type="EMBL" id="CP068391">
    <property type="protein sequence ID" value="QQX53325.1"/>
    <property type="molecule type" value="Genomic_DNA"/>
</dbReference>
<evidence type="ECO:0000313" key="2">
    <source>
        <dbReference type="Proteomes" id="UP000596176"/>
    </source>
</evidence>
<proteinExistence type="predicted"/>
<name>A0A7U0N6B1_SERPR</name>
<accession>A0A7U0N6B1</accession>
<dbReference type="Proteomes" id="UP000596176">
    <property type="component" value="Chromosome"/>
</dbReference>
<protein>
    <submittedName>
        <fullName evidence="1">Uncharacterized protein</fullName>
    </submittedName>
</protein>